<reference evidence="1 2" key="1">
    <citation type="submission" date="2020-10" db="EMBL/GenBank/DDBJ databases">
        <authorList>
            <person name="Kazantseva O.A."/>
            <person name="Piligrimova E.G."/>
            <person name="Shadrin A.M."/>
        </authorList>
    </citation>
    <scope>NUCLEOTIDE SEQUENCE [LARGE SCALE GENOMIC DNA]</scope>
</reference>
<organism evidence="1 2">
    <name type="scientific">Bacillus phage Kirov</name>
    <dbReference type="NCBI Taxonomy" id="2783539"/>
    <lineage>
        <taxon>Viruses</taxon>
        <taxon>Duplodnaviria</taxon>
        <taxon>Heunggongvirae</taxon>
        <taxon>Uroviricota</taxon>
        <taxon>Caudoviricetes</taxon>
        <taxon>Andregratiavirinae</taxon>
        <taxon>Kirovvirus</taxon>
        <taxon>Kirovvirus kirov</taxon>
    </lineage>
</organism>
<dbReference type="EMBL" id="MW084976">
    <property type="protein sequence ID" value="QOV08284.1"/>
    <property type="molecule type" value="Genomic_DNA"/>
</dbReference>
<sequence length="65" mass="7438">MGSIDDIRVVQSDIRDVFEKEVKRAVKDLQYQGYGRDIEIQYSTVATGSNHTIRYSAMVISRIKS</sequence>
<accession>A0A7U3NKF4</accession>
<evidence type="ECO:0000313" key="2">
    <source>
        <dbReference type="Proteomes" id="UP000594029"/>
    </source>
</evidence>
<dbReference type="Gene3D" id="3.30.2420.10">
    <property type="entry name" value="TonB"/>
    <property type="match status" value="1"/>
</dbReference>
<protein>
    <submittedName>
        <fullName evidence="1">Sporulation protein</fullName>
    </submittedName>
</protein>
<keyword evidence="2" id="KW-1185">Reference proteome</keyword>
<evidence type="ECO:0000313" key="1">
    <source>
        <dbReference type="EMBL" id="QOV08284.1"/>
    </source>
</evidence>
<dbReference type="Proteomes" id="UP000594029">
    <property type="component" value="Segment"/>
</dbReference>
<gene>
    <name evidence="1" type="ORF">Kirov_85</name>
</gene>
<proteinExistence type="predicted"/>
<name>A0A7U3NKF4_9CAUD</name>